<evidence type="ECO:0000256" key="3">
    <source>
        <dbReference type="ARBA" id="ARBA00004496"/>
    </source>
</evidence>
<dbReference type="AlphaFoldDB" id="A0A9E6RCN5"/>
<dbReference type="Gene3D" id="3.40.630.20">
    <property type="entry name" value="Peptidase C15, pyroglutamyl peptidase I-like"/>
    <property type="match status" value="1"/>
</dbReference>
<dbReference type="PROSITE" id="PS01333">
    <property type="entry name" value="PYRASE_GLU"/>
    <property type="match status" value="1"/>
</dbReference>
<dbReference type="Proteomes" id="UP000825701">
    <property type="component" value="Chromosome"/>
</dbReference>
<evidence type="ECO:0000313" key="10">
    <source>
        <dbReference type="EMBL" id="QZO01842.1"/>
    </source>
</evidence>
<dbReference type="InterPro" id="IPR033693">
    <property type="entry name" value="PGPEP1_Glu_AS"/>
</dbReference>
<dbReference type="EMBL" id="CP081869">
    <property type="protein sequence ID" value="QZO01842.1"/>
    <property type="molecule type" value="Genomic_DNA"/>
</dbReference>
<sequence>MSARAERVVNRLLLTAFGRFDGGPNCSEALLRLLASDRARLEAAFGGPVAFRLLEVDTEAAERQLAAAIAETRPSHVLLTGQAAGREALSFERVARNRRDLRVADARGQFGALGPVRDGGRETRAASWPDLEGAAAALRALGFPAEVSDDAGAHLCNQTLYLALEAAERASPAFVATFLHLPLTPEQVAAGVPAAARLASCFALPLDDMARAVAAFLVHTRRDRNRPPDA</sequence>
<proteinExistence type="inferred from homology"/>
<feature type="active site" evidence="9">
    <location>
        <position position="92"/>
    </location>
</feature>
<dbReference type="Pfam" id="PF01470">
    <property type="entry name" value="Peptidase_C15"/>
    <property type="match status" value="1"/>
</dbReference>
<keyword evidence="5" id="KW-0963">Cytoplasm</keyword>
<gene>
    <name evidence="10" type="ORF">K6K41_11085</name>
</gene>
<keyword evidence="7" id="KW-0378">Hydrolase</keyword>
<dbReference type="InterPro" id="IPR016125">
    <property type="entry name" value="Peptidase_C15-like"/>
</dbReference>
<evidence type="ECO:0000256" key="5">
    <source>
        <dbReference type="ARBA" id="ARBA00022490"/>
    </source>
</evidence>
<dbReference type="GO" id="GO:0016920">
    <property type="term" value="F:pyroglutamyl-peptidase activity"/>
    <property type="evidence" value="ECO:0007669"/>
    <property type="project" value="UniProtKB-EC"/>
</dbReference>
<dbReference type="GO" id="GO:0005829">
    <property type="term" value="C:cytosol"/>
    <property type="evidence" value="ECO:0007669"/>
    <property type="project" value="InterPro"/>
</dbReference>
<name>A0A9E6RCN5_9HYPH</name>
<comment type="subcellular location">
    <subcellularLocation>
        <location evidence="3">Cytoplasm</location>
    </subcellularLocation>
</comment>
<dbReference type="PANTHER" id="PTHR23402:SF1">
    <property type="entry name" value="PYROGLUTAMYL-PEPTIDASE I"/>
    <property type="match status" value="1"/>
</dbReference>
<dbReference type="GO" id="GO:0006508">
    <property type="term" value="P:proteolysis"/>
    <property type="evidence" value="ECO:0007669"/>
    <property type="project" value="UniProtKB-KW"/>
</dbReference>
<dbReference type="InterPro" id="IPR000816">
    <property type="entry name" value="Peptidase_C15"/>
</dbReference>
<evidence type="ECO:0000256" key="7">
    <source>
        <dbReference type="ARBA" id="ARBA00022801"/>
    </source>
</evidence>
<evidence type="ECO:0000256" key="2">
    <source>
        <dbReference type="ARBA" id="ARBA00002280"/>
    </source>
</evidence>
<evidence type="ECO:0000256" key="4">
    <source>
        <dbReference type="ARBA" id="ARBA00006641"/>
    </source>
</evidence>
<evidence type="ECO:0000256" key="9">
    <source>
        <dbReference type="PROSITE-ProRule" id="PRU10076"/>
    </source>
</evidence>
<organism evidence="10 11">
    <name type="scientific">Chenggangzhangella methanolivorans</name>
    <dbReference type="NCBI Taxonomy" id="1437009"/>
    <lineage>
        <taxon>Bacteria</taxon>
        <taxon>Pseudomonadati</taxon>
        <taxon>Pseudomonadota</taxon>
        <taxon>Alphaproteobacteria</taxon>
        <taxon>Hyphomicrobiales</taxon>
        <taxon>Methylopilaceae</taxon>
        <taxon>Chenggangzhangella</taxon>
    </lineage>
</organism>
<comment type="catalytic activity">
    <reaction evidence="1 9">
        <text>Release of an N-terminal pyroglutamyl group from a polypeptide, the second amino acid generally not being Pro.</text>
        <dbReference type="EC" id="3.4.19.3"/>
    </reaction>
</comment>
<evidence type="ECO:0000256" key="8">
    <source>
        <dbReference type="ARBA" id="ARBA00022807"/>
    </source>
</evidence>
<keyword evidence="8" id="KW-0788">Thiol protease</keyword>
<accession>A0A9E6RCN5</accession>
<dbReference type="EC" id="3.4.19.3" evidence="9"/>
<comment type="function">
    <text evidence="2">Removes 5-oxoproline from various penultimate amino acid residues except L-proline.</text>
</comment>
<dbReference type="SUPFAM" id="SSF53182">
    <property type="entry name" value="Pyrrolidone carboxyl peptidase (pyroglutamate aminopeptidase)"/>
    <property type="match status" value="1"/>
</dbReference>
<evidence type="ECO:0000313" key="11">
    <source>
        <dbReference type="Proteomes" id="UP000825701"/>
    </source>
</evidence>
<evidence type="ECO:0000256" key="6">
    <source>
        <dbReference type="ARBA" id="ARBA00022670"/>
    </source>
</evidence>
<keyword evidence="6" id="KW-0645">Protease</keyword>
<reference evidence="10" key="1">
    <citation type="submission" date="2021-08" db="EMBL/GenBank/DDBJ databases">
        <authorList>
            <person name="Zhang H."/>
            <person name="Xu M."/>
            <person name="Yu Z."/>
            <person name="Yang L."/>
            <person name="Cai Y."/>
        </authorList>
    </citation>
    <scope>NUCLEOTIDE SEQUENCE</scope>
    <source>
        <strain evidence="10">CHL1</strain>
    </source>
</reference>
<protein>
    <recommendedName>
        <fullName evidence="9">Pyroglutamyl-peptidase I</fullName>
        <ecNumber evidence="9">3.4.19.3</ecNumber>
    </recommendedName>
</protein>
<dbReference type="PRINTS" id="PR00706">
    <property type="entry name" value="PYROGLUPTASE"/>
</dbReference>
<comment type="similarity">
    <text evidence="4">Belongs to the peptidase C15 family.</text>
</comment>
<evidence type="ECO:0000256" key="1">
    <source>
        <dbReference type="ARBA" id="ARBA00001770"/>
    </source>
</evidence>
<dbReference type="KEGG" id="cmet:K6K41_11085"/>
<keyword evidence="11" id="KW-1185">Reference proteome</keyword>
<dbReference type="InterPro" id="IPR036440">
    <property type="entry name" value="Peptidase_C15-like_sf"/>
</dbReference>
<dbReference type="PANTHER" id="PTHR23402">
    <property type="entry name" value="PROTEASE FAMILY C15 PYROGLUTAMYL-PEPTIDASE I-RELATED"/>
    <property type="match status" value="1"/>
</dbReference>